<protein>
    <submittedName>
        <fullName evidence="1">Uncharacterized protein</fullName>
    </submittedName>
</protein>
<name>A0AA49IGJ5_9CAUD</name>
<dbReference type="EMBL" id="OQ709216">
    <property type="protein sequence ID" value="WGH21402.1"/>
    <property type="molecule type" value="Genomic_DNA"/>
</dbReference>
<evidence type="ECO:0000313" key="2">
    <source>
        <dbReference type="Proteomes" id="UP001240749"/>
    </source>
</evidence>
<evidence type="ECO:0000313" key="1">
    <source>
        <dbReference type="EMBL" id="WGH21402.1"/>
    </source>
</evidence>
<sequence>MAQFTYTLQDGRTVTANSKTRVYTHAVAVVGAKGGHGLLRQCQSEAAARKALASKEMRDFAAYRVREAELNREAGVETPSDAGRLYLVEAVAS</sequence>
<organism evidence="1 2">
    <name type="scientific">Arthrobacter phage Emotion</name>
    <dbReference type="NCBI Taxonomy" id="3038361"/>
    <lineage>
        <taxon>Viruses</taxon>
        <taxon>Duplodnaviria</taxon>
        <taxon>Heunggongvirae</taxon>
        <taxon>Uroviricota</taxon>
        <taxon>Caudoviricetes</taxon>
        <taxon>Casidaviridae</taxon>
        <taxon>Emotionvirus</taxon>
        <taxon>Emotionvirus emotion</taxon>
    </lineage>
</organism>
<dbReference type="Proteomes" id="UP001240749">
    <property type="component" value="Segment"/>
</dbReference>
<proteinExistence type="predicted"/>
<accession>A0AA49IGJ5</accession>
<gene>
    <name evidence="1" type="primary">53</name>
    <name evidence="1" type="ORF">SEA_EMOTION_53</name>
</gene>
<keyword evidence="2" id="KW-1185">Reference proteome</keyword>
<reference evidence="1" key="1">
    <citation type="submission" date="2023-03" db="EMBL/GenBank/DDBJ databases">
        <authorList>
            <person name="Barcik Weissman S.N."/>
            <person name="Chang S."/>
            <person name="Chen D.A."/>
            <person name="Chew B."/>
            <person name="De Jesus J.L."/>
            <person name="Han M.T."/>
            <person name="Hsu T.-Y."/>
            <person name="Rivera W."/>
            <person name="Vu T.L."/>
            <person name="Garza D.R."/>
            <person name="Stephenson J.C."/>
            <person name="Zorawik M."/>
            <person name="Reddi K."/>
            <person name="Freise A.C."/>
            <person name="Furlong K.P."/>
            <person name="Rudner A.D."/>
            <person name="Beyer A.R."/>
            <person name="Chong R.A."/>
            <person name="Edgington N.P."/>
            <person name="Garcia Costas A.M."/>
            <person name="Gibb B.P."/>
            <person name="Klyczek K.K."/>
            <person name="Swerdlow S.J."/>
            <person name="Russell D.A."/>
            <person name="Jacobs-Sera D."/>
            <person name="Hatfull G.F."/>
        </authorList>
    </citation>
    <scope>NUCLEOTIDE SEQUENCE</scope>
</reference>